<dbReference type="InterPro" id="IPR027417">
    <property type="entry name" value="P-loop_NTPase"/>
</dbReference>
<dbReference type="KEGG" id="aoe:Clos_1180"/>
<feature type="domain" description="ABC transporter" evidence="9">
    <location>
        <begin position="451"/>
        <end position="685"/>
    </location>
</feature>
<dbReference type="STRING" id="350688.Clos_1180"/>
<dbReference type="Pfam" id="PF00005">
    <property type="entry name" value="ABC_tran"/>
    <property type="match status" value="1"/>
</dbReference>
<dbReference type="PROSITE" id="PS00211">
    <property type="entry name" value="ABC_TRANSPORTER_1"/>
    <property type="match status" value="1"/>
</dbReference>
<dbReference type="CDD" id="cd03254">
    <property type="entry name" value="ABCC_Glucan_exporter_like"/>
    <property type="match status" value="1"/>
</dbReference>
<dbReference type="Gene3D" id="3.40.50.300">
    <property type="entry name" value="P-loop containing nucleotide triphosphate hydrolases"/>
    <property type="match status" value="1"/>
</dbReference>
<gene>
    <name evidence="11" type="ordered locus">Clos_1180</name>
</gene>
<evidence type="ECO:0000313" key="11">
    <source>
        <dbReference type="EMBL" id="ABW18726.1"/>
    </source>
</evidence>
<evidence type="ECO:0000256" key="5">
    <source>
        <dbReference type="ARBA" id="ARBA00022840"/>
    </source>
</evidence>
<dbReference type="InterPro" id="IPR017871">
    <property type="entry name" value="ABC_transporter-like_CS"/>
</dbReference>
<accession>A8MF57</accession>
<dbReference type="InterPro" id="IPR036640">
    <property type="entry name" value="ABC1_TM_sf"/>
</dbReference>
<dbReference type="SUPFAM" id="SSF52540">
    <property type="entry name" value="P-loop containing nucleoside triphosphate hydrolases"/>
    <property type="match status" value="1"/>
</dbReference>
<dbReference type="SMART" id="SM00382">
    <property type="entry name" value="AAA"/>
    <property type="match status" value="1"/>
</dbReference>
<keyword evidence="12" id="KW-1185">Reference proteome</keyword>
<dbReference type="PROSITE" id="PS50893">
    <property type="entry name" value="ABC_TRANSPORTER_2"/>
    <property type="match status" value="1"/>
</dbReference>
<dbReference type="InterPro" id="IPR011527">
    <property type="entry name" value="ABC1_TM_dom"/>
</dbReference>
<dbReference type="HOGENOM" id="CLU_000604_84_3_9"/>
<keyword evidence="2" id="KW-0813">Transport</keyword>
<dbReference type="Proteomes" id="UP000000269">
    <property type="component" value="Chromosome"/>
</dbReference>
<dbReference type="SUPFAM" id="SSF90123">
    <property type="entry name" value="ABC transporter transmembrane region"/>
    <property type="match status" value="1"/>
</dbReference>
<dbReference type="GO" id="GO:0005524">
    <property type="term" value="F:ATP binding"/>
    <property type="evidence" value="ECO:0007669"/>
    <property type="project" value="UniProtKB-KW"/>
</dbReference>
<keyword evidence="5" id="KW-0067">ATP-binding</keyword>
<feature type="transmembrane region" description="Helical" evidence="8">
    <location>
        <begin position="245"/>
        <end position="267"/>
    </location>
</feature>
<evidence type="ECO:0000256" key="7">
    <source>
        <dbReference type="ARBA" id="ARBA00023136"/>
    </source>
</evidence>
<dbReference type="InterPro" id="IPR003593">
    <property type="entry name" value="AAA+_ATPase"/>
</dbReference>
<dbReference type="Pfam" id="PF00664">
    <property type="entry name" value="ABC_membrane"/>
    <property type="match status" value="1"/>
</dbReference>
<dbReference type="InterPro" id="IPR003439">
    <property type="entry name" value="ABC_transporter-like_ATP-bd"/>
</dbReference>
<proteinExistence type="predicted"/>
<dbReference type="GO" id="GO:0016887">
    <property type="term" value="F:ATP hydrolysis activity"/>
    <property type="evidence" value="ECO:0007669"/>
    <property type="project" value="InterPro"/>
</dbReference>
<dbReference type="InterPro" id="IPR039421">
    <property type="entry name" value="Type_1_exporter"/>
</dbReference>
<keyword evidence="7 8" id="KW-0472">Membrane</keyword>
<evidence type="ECO:0000259" key="10">
    <source>
        <dbReference type="PROSITE" id="PS50929"/>
    </source>
</evidence>
<reference evidence="12" key="1">
    <citation type="submission" date="2007-10" db="EMBL/GenBank/DDBJ databases">
        <title>Complete genome of Alkaliphilus oremlandii OhILAs.</title>
        <authorList>
            <person name="Copeland A."/>
            <person name="Lucas S."/>
            <person name="Lapidus A."/>
            <person name="Barry K."/>
            <person name="Detter J.C."/>
            <person name="Glavina del Rio T."/>
            <person name="Hammon N."/>
            <person name="Israni S."/>
            <person name="Dalin E."/>
            <person name="Tice H."/>
            <person name="Pitluck S."/>
            <person name="Chain P."/>
            <person name="Malfatti S."/>
            <person name="Shin M."/>
            <person name="Vergez L."/>
            <person name="Schmutz J."/>
            <person name="Larimer F."/>
            <person name="Land M."/>
            <person name="Hauser L."/>
            <person name="Kyrpides N."/>
            <person name="Mikhailova N."/>
            <person name="Stolz J.F."/>
            <person name="Dawson A."/>
            <person name="Fisher E."/>
            <person name="Crable B."/>
            <person name="Perera E."/>
            <person name="Lisak J."/>
            <person name="Ranganathan M."/>
            <person name="Basu P."/>
            <person name="Richardson P."/>
        </authorList>
    </citation>
    <scope>NUCLEOTIDE SEQUENCE [LARGE SCALE GENOMIC DNA]</scope>
    <source>
        <strain evidence="12">OhILAs</strain>
    </source>
</reference>
<feature type="transmembrane region" description="Helical" evidence="8">
    <location>
        <begin position="174"/>
        <end position="191"/>
    </location>
</feature>
<dbReference type="PROSITE" id="PS50929">
    <property type="entry name" value="ABC_TM1F"/>
    <property type="match status" value="1"/>
</dbReference>
<evidence type="ECO:0000256" key="1">
    <source>
        <dbReference type="ARBA" id="ARBA00004651"/>
    </source>
</evidence>
<feature type="domain" description="ABC transmembrane type-1" evidence="10">
    <location>
        <begin position="34"/>
        <end position="417"/>
    </location>
</feature>
<organism evidence="11 12">
    <name type="scientific">Alkaliphilus oremlandii (strain OhILAs)</name>
    <name type="common">Clostridium oremlandii (strain OhILAs)</name>
    <dbReference type="NCBI Taxonomy" id="350688"/>
    <lineage>
        <taxon>Bacteria</taxon>
        <taxon>Bacillati</taxon>
        <taxon>Bacillota</taxon>
        <taxon>Clostridia</taxon>
        <taxon>Peptostreptococcales</taxon>
        <taxon>Natronincolaceae</taxon>
        <taxon>Alkaliphilus</taxon>
    </lineage>
</organism>
<comment type="subcellular location">
    <subcellularLocation>
        <location evidence="1">Cell membrane</location>
        <topology evidence="1">Multi-pass membrane protein</topology>
    </subcellularLocation>
</comment>
<dbReference type="FunFam" id="3.40.50.300:FF:000287">
    <property type="entry name" value="Multidrug ABC transporter ATP-binding protein"/>
    <property type="match status" value="1"/>
</dbReference>
<name>A8MF57_ALKOO</name>
<dbReference type="GO" id="GO:0015421">
    <property type="term" value="F:ABC-type oligopeptide transporter activity"/>
    <property type="evidence" value="ECO:0007669"/>
    <property type="project" value="TreeGrafter"/>
</dbReference>
<sequence length="691" mass="79462">MRDINQEEVLGKAYDSKLMARLLSYAKPYWTWLLTCILVVVIIAGIDLAGPYLIKIAIDDYINVYDKPIEVYHQAPENKSAILFEDRYYVIQKNMEAVNQSSSMEIAQLIKYGQDIFLIDGYVDLQSSEFEIVETNGEFILDLKNEDRSFHGRKLTLEEIQSFRKEDVLSIRKIAFIYFLLVIIGFLLNYAQTYLLNYTSNKIVLNIRQELFTHLEGMSLSFFDKNPVGRLVTRVTNDTETLQEMYSQVLITMFKDLFILLGVVIIMVRMNVQLALLSFIVIPLILLATAIFRIKIREIYREVRIKLAQINSTLNENFTGMKTVHIFKREKQQAQQFDTFNREYLEANKKEIFIFSIFRPSMEVLKSMGIAIIIWYGGGNVIRGSLQFGVLVAFIDYIKQFFQPINDLTEKYNILQSAMASSERIFALLDKEADIENPDHPVQIESLQGTIEFKNVWFAYNHEDWVLKNINFKINAGESVAFVGATGAGKSSIINLMNRFYDIQKGEILIDGINIKDIPLSTLRKNIGVVLQDVFMFTGTIKDNILLNNTEISTEKMKEIAQYVNAHNFIEKLPNQYDEPVMERGSTLSSGQRQLLAFARALATDPSILVLDEATSNIDTETEELIQDAVVKLIQGRTSIAIAHRLSTIQNCNKIMVLHKGQLREMGSHQELLEMEGIYYKLYQLQYKESL</sequence>
<dbReference type="eggNOG" id="COG1132">
    <property type="taxonomic scope" value="Bacteria"/>
</dbReference>
<evidence type="ECO:0000313" key="12">
    <source>
        <dbReference type="Proteomes" id="UP000000269"/>
    </source>
</evidence>
<evidence type="ECO:0000256" key="4">
    <source>
        <dbReference type="ARBA" id="ARBA00022741"/>
    </source>
</evidence>
<protein>
    <submittedName>
        <fullName evidence="11">ABC transporter related</fullName>
    </submittedName>
</protein>
<evidence type="ECO:0000256" key="6">
    <source>
        <dbReference type="ARBA" id="ARBA00022989"/>
    </source>
</evidence>
<dbReference type="GO" id="GO:0005886">
    <property type="term" value="C:plasma membrane"/>
    <property type="evidence" value="ECO:0007669"/>
    <property type="project" value="UniProtKB-SubCell"/>
</dbReference>
<dbReference type="EMBL" id="CP000853">
    <property type="protein sequence ID" value="ABW18726.1"/>
    <property type="molecule type" value="Genomic_DNA"/>
</dbReference>
<keyword evidence="4" id="KW-0547">Nucleotide-binding</keyword>
<dbReference type="AlphaFoldDB" id="A8MF57"/>
<dbReference type="OrthoDB" id="9762778at2"/>
<dbReference type="RefSeq" id="WP_012159038.1">
    <property type="nucleotide sequence ID" value="NC_009922.1"/>
</dbReference>
<keyword evidence="3 8" id="KW-0812">Transmembrane</keyword>
<dbReference type="PANTHER" id="PTHR43394">
    <property type="entry name" value="ATP-DEPENDENT PERMEASE MDL1, MITOCHONDRIAL"/>
    <property type="match status" value="1"/>
</dbReference>
<dbReference type="PANTHER" id="PTHR43394:SF1">
    <property type="entry name" value="ATP-BINDING CASSETTE SUB-FAMILY B MEMBER 10, MITOCHONDRIAL"/>
    <property type="match status" value="1"/>
</dbReference>
<dbReference type="CDD" id="cd18544">
    <property type="entry name" value="ABC_6TM_TmrA_like"/>
    <property type="match status" value="1"/>
</dbReference>
<evidence type="ECO:0000256" key="3">
    <source>
        <dbReference type="ARBA" id="ARBA00022692"/>
    </source>
</evidence>
<feature type="transmembrane region" description="Helical" evidence="8">
    <location>
        <begin position="274"/>
        <end position="294"/>
    </location>
</feature>
<dbReference type="Gene3D" id="1.20.1560.10">
    <property type="entry name" value="ABC transporter type 1, transmembrane domain"/>
    <property type="match status" value="1"/>
</dbReference>
<keyword evidence="6 8" id="KW-1133">Transmembrane helix</keyword>
<evidence type="ECO:0000256" key="8">
    <source>
        <dbReference type="SAM" id="Phobius"/>
    </source>
</evidence>
<feature type="transmembrane region" description="Helical" evidence="8">
    <location>
        <begin position="29"/>
        <end position="49"/>
    </location>
</feature>
<evidence type="ECO:0000259" key="9">
    <source>
        <dbReference type="PROSITE" id="PS50893"/>
    </source>
</evidence>
<evidence type="ECO:0000256" key="2">
    <source>
        <dbReference type="ARBA" id="ARBA00022448"/>
    </source>
</evidence>